<keyword evidence="1" id="KW-0472">Membrane</keyword>
<keyword evidence="1" id="KW-1133">Transmembrane helix</keyword>
<gene>
    <name evidence="3" type="ORF">ACFFTU_27670</name>
</gene>
<dbReference type="Proteomes" id="UP001589718">
    <property type="component" value="Unassembled WGS sequence"/>
</dbReference>
<keyword evidence="1" id="KW-0812">Transmembrane</keyword>
<keyword evidence="4" id="KW-1185">Reference proteome</keyword>
<feature type="transmembrane region" description="Helical" evidence="1">
    <location>
        <begin position="100"/>
        <end position="118"/>
    </location>
</feature>
<evidence type="ECO:0000313" key="3">
    <source>
        <dbReference type="EMBL" id="MFB9523729.1"/>
    </source>
</evidence>
<feature type="transmembrane region" description="Helical" evidence="1">
    <location>
        <begin position="76"/>
        <end position="94"/>
    </location>
</feature>
<name>A0ABV5PKK2_STRCM</name>
<sequence length="170" mass="16462">MSGAESLRADGAGRAPGARLRDALGALTTGAVALGLVLVLAVAQSAAGLHVFAIPFVATAAVLALAPGAPLARPRAILVAYPVAAATALAVTAVAGPSPYTAAVAVAVSVALMAWAGAPHVPAVPAAAAIGLQDPGLGYVLDPLVPGVLLVLGAALAAGRVLPRYAYGWR</sequence>
<protein>
    <submittedName>
        <fullName evidence="3">HPP family protein</fullName>
    </submittedName>
</protein>
<feature type="domain" description="HPP transmembrane region" evidence="2">
    <location>
        <begin position="21"/>
        <end position="163"/>
    </location>
</feature>
<accession>A0ABV5PKK2</accession>
<reference evidence="3 4" key="1">
    <citation type="submission" date="2024-09" db="EMBL/GenBank/DDBJ databases">
        <authorList>
            <person name="Sun Q."/>
            <person name="Mori K."/>
        </authorList>
    </citation>
    <scope>NUCLEOTIDE SEQUENCE [LARGE SCALE GENOMIC DNA]</scope>
    <source>
        <strain evidence="3 4">JCM 4362</strain>
    </source>
</reference>
<evidence type="ECO:0000256" key="1">
    <source>
        <dbReference type="SAM" id="Phobius"/>
    </source>
</evidence>
<feature type="transmembrane region" description="Helical" evidence="1">
    <location>
        <begin position="49"/>
        <end position="69"/>
    </location>
</feature>
<evidence type="ECO:0000259" key="2">
    <source>
        <dbReference type="Pfam" id="PF04982"/>
    </source>
</evidence>
<comment type="caution">
    <text evidence="3">The sequence shown here is derived from an EMBL/GenBank/DDBJ whole genome shotgun (WGS) entry which is preliminary data.</text>
</comment>
<organism evidence="3 4">
    <name type="scientific">Streptomyces cremeus</name>
    <dbReference type="NCBI Taxonomy" id="66881"/>
    <lineage>
        <taxon>Bacteria</taxon>
        <taxon>Bacillati</taxon>
        <taxon>Actinomycetota</taxon>
        <taxon>Actinomycetes</taxon>
        <taxon>Kitasatosporales</taxon>
        <taxon>Streptomycetaceae</taxon>
        <taxon>Streptomyces</taxon>
    </lineage>
</organism>
<feature type="transmembrane region" description="Helical" evidence="1">
    <location>
        <begin position="139"/>
        <end position="162"/>
    </location>
</feature>
<dbReference type="Pfam" id="PF04982">
    <property type="entry name" value="TM_HPP"/>
    <property type="match status" value="1"/>
</dbReference>
<dbReference type="RefSeq" id="WP_345218902.1">
    <property type="nucleotide sequence ID" value="NZ_BAAAXE010000001.1"/>
</dbReference>
<dbReference type="InterPro" id="IPR058581">
    <property type="entry name" value="TM_HPP"/>
</dbReference>
<feature type="transmembrane region" description="Helical" evidence="1">
    <location>
        <begin position="23"/>
        <end position="43"/>
    </location>
</feature>
<dbReference type="EMBL" id="JBHMCR010000019">
    <property type="protein sequence ID" value="MFB9523729.1"/>
    <property type="molecule type" value="Genomic_DNA"/>
</dbReference>
<evidence type="ECO:0000313" key="4">
    <source>
        <dbReference type="Proteomes" id="UP001589718"/>
    </source>
</evidence>
<proteinExistence type="predicted"/>